<dbReference type="Gene3D" id="2.160.10.10">
    <property type="entry name" value="Hexapeptide repeat proteins"/>
    <property type="match status" value="1"/>
</dbReference>
<keyword evidence="2" id="KW-0808">Transferase</keyword>
<dbReference type="EMBL" id="QJHK01000003">
    <property type="protein sequence ID" value="PXY41988.1"/>
    <property type="molecule type" value="Genomic_DNA"/>
</dbReference>
<protein>
    <submittedName>
        <fullName evidence="2">Acetyltransferase</fullName>
    </submittedName>
</protein>
<dbReference type="RefSeq" id="WP_110305617.1">
    <property type="nucleotide sequence ID" value="NZ_QJHK01000003.1"/>
</dbReference>
<dbReference type="InterPro" id="IPR011004">
    <property type="entry name" value="Trimer_LpxA-like_sf"/>
</dbReference>
<evidence type="ECO:0000313" key="3">
    <source>
        <dbReference type="Proteomes" id="UP000247903"/>
    </source>
</evidence>
<comment type="similarity">
    <text evidence="1">Belongs to the transferase hexapeptide repeat family.</text>
</comment>
<comment type="caution">
    <text evidence="2">The sequence shown here is derived from an EMBL/GenBank/DDBJ whole genome shotgun (WGS) entry which is preliminary data.</text>
</comment>
<dbReference type="CDD" id="cd03349">
    <property type="entry name" value="LbH_XAT"/>
    <property type="match status" value="1"/>
</dbReference>
<evidence type="ECO:0000256" key="1">
    <source>
        <dbReference type="ARBA" id="ARBA00007274"/>
    </source>
</evidence>
<proteinExistence type="inferred from homology"/>
<dbReference type="SUPFAM" id="SSF51161">
    <property type="entry name" value="Trimeric LpxA-like enzymes"/>
    <property type="match status" value="1"/>
</dbReference>
<reference evidence="2 3" key="1">
    <citation type="submission" date="2018-05" db="EMBL/GenBank/DDBJ databases">
        <title>Flavobacterium sp. strain IMCC34759, incomplete genome.</title>
        <authorList>
            <person name="Joung Y."/>
            <person name="Cho J."/>
        </authorList>
    </citation>
    <scope>NUCLEOTIDE SEQUENCE [LARGE SCALE GENOMIC DNA]</scope>
    <source>
        <strain evidence="2 3">IMCC34759</strain>
    </source>
</reference>
<dbReference type="PANTHER" id="PTHR43300:SF11">
    <property type="entry name" value="ACETYLTRANSFERASE RV3034C-RELATED"/>
    <property type="match status" value="1"/>
</dbReference>
<name>A0A2V4BSF5_9FLAO</name>
<dbReference type="InterPro" id="IPR050179">
    <property type="entry name" value="Trans_hexapeptide_repeat"/>
</dbReference>
<accession>A0A2V4BSF5</accession>
<dbReference type="Proteomes" id="UP000247903">
    <property type="component" value="Unassembled WGS sequence"/>
</dbReference>
<dbReference type="Pfam" id="PF14602">
    <property type="entry name" value="Hexapep_2"/>
    <property type="match status" value="1"/>
</dbReference>
<organism evidence="2 3">
    <name type="scientific">Flavobacterium cheongpyeongense</name>
    <dbReference type="NCBI Taxonomy" id="2212651"/>
    <lineage>
        <taxon>Bacteria</taxon>
        <taxon>Pseudomonadati</taxon>
        <taxon>Bacteroidota</taxon>
        <taxon>Flavobacteriia</taxon>
        <taxon>Flavobacteriales</taxon>
        <taxon>Flavobacteriaceae</taxon>
        <taxon>Flavobacterium</taxon>
    </lineage>
</organism>
<keyword evidence="3" id="KW-1185">Reference proteome</keyword>
<evidence type="ECO:0000313" key="2">
    <source>
        <dbReference type="EMBL" id="PXY41988.1"/>
    </source>
</evidence>
<dbReference type="PANTHER" id="PTHR43300">
    <property type="entry name" value="ACETYLTRANSFERASE"/>
    <property type="match status" value="1"/>
</dbReference>
<dbReference type="InterPro" id="IPR001451">
    <property type="entry name" value="Hexapep"/>
</dbReference>
<dbReference type="GO" id="GO:0016740">
    <property type="term" value="F:transferase activity"/>
    <property type="evidence" value="ECO:0007669"/>
    <property type="project" value="UniProtKB-KW"/>
</dbReference>
<dbReference type="OrthoDB" id="9814490at2"/>
<dbReference type="AlphaFoldDB" id="A0A2V4BSF5"/>
<sequence>MNYFKRFFLFTALLIKTLGGKAFKTIKFVNLKTKWYLKNANNKTFPVKYFPINLVNVGDHSYGPIDIYTYGAKDEGLQIGKYCSIARDVKFILGGNHKTDCFMTFPVKNKFGGANENVALTKGKITIGDDVWIGVGSIILSGVKLGQGCVVAAGSVVTKSFGPYTIIGGNPSKIIKMRFEENIIKILEKHNLKIGAIESNEISNNIARYSDTLNEKNIQDLINHLKK</sequence>
<gene>
    <name evidence="2" type="ORF">DMB65_05325</name>
</gene>